<proteinExistence type="predicted"/>
<dbReference type="InterPro" id="IPR010985">
    <property type="entry name" value="Ribbon_hlx_hlx"/>
</dbReference>
<dbReference type="RefSeq" id="WP_147035686.1">
    <property type="nucleotide sequence ID" value="NZ_JACIDB010000013.1"/>
</dbReference>
<evidence type="ECO:0000313" key="1">
    <source>
        <dbReference type="EMBL" id="MBB3877264.1"/>
    </source>
</evidence>
<protein>
    <recommendedName>
        <fullName evidence="3">Mobilization protein</fullName>
    </recommendedName>
</protein>
<name>A0AAW3TYU4_9SPHN</name>
<evidence type="ECO:0000313" key="2">
    <source>
        <dbReference type="Proteomes" id="UP000528945"/>
    </source>
</evidence>
<dbReference type="SUPFAM" id="SSF47598">
    <property type="entry name" value="Ribbon-helix-helix"/>
    <property type="match status" value="1"/>
</dbReference>
<gene>
    <name evidence="1" type="ORF">GGR47_003532</name>
</gene>
<dbReference type="EMBL" id="JACIDB010000013">
    <property type="protein sequence ID" value="MBB3877264.1"/>
    <property type="molecule type" value="Genomic_DNA"/>
</dbReference>
<reference evidence="1 2" key="1">
    <citation type="submission" date="2020-08" db="EMBL/GenBank/DDBJ databases">
        <title>Genomic Encyclopedia of Type Strains, Phase IV (KMG-IV): sequencing the most valuable type-strain genomes for metagenomic binning, comparative biology and taxonomic classification.</title>
        <authorList>
            <person name="Goeker M."/>
        </authorList>
    </citation>
    <scope>NUCLEOTIDE SEQUENCE [LARGE SCALE GENOMIC DNA]</scope>
    <source>
        <strain evidence="1 2">DSM 15581</strain>
    </source>
</reference>
<dbReference type="GO" id="GO:0006355">
    <property type="term" value="P:regulation of DNA-templated transcription"/>
    <property type="evidence" value="ECO:0007669"/>
    <property type="project" value="InterPro"/>
</dbReference>
<accession>A0AAW3TYU4</accession>
<evidence type="ECO:0008006" key="3">
    <source>
        <dbReference type="Google" id="ProtNLM"/>
    </source>
</evidence>
<comment type="caution">
    <text evidence="1">The sequence shown here is derived from an EMBL/GenBank/DDBJ whole genome shotgun (WGS) entry which is preliminary data.</text>
</comment>
<dbReference type="AlphaFoldDB" id="A0AAW3TYU4"/>
<keyword evidence="2" id="KW-1185">Reference proteome</keyword>
<dbReference type="Proteomes" id="UP000528945">
    <property type="component" value="Unassembled WGS sequence"/>
</dbReference>
<organism evidence="1 2">
    <name type="scientific">Sphingomonas aquatilis</name>
    <dbReference type="NCBI Taxonomy" id="93063"/>
    <lineage>
        <taxon>Bacteria</taxon>
        <taxon>Pseudomonadati</taxon>
        <taxon>Pseudomonadota</taxon>
        <taxon>Alphaproteobacteria</taxon>
        <taxon>Sphingomonadales</taxon>
        <taxon>Sphingomonadaceae</taxon>
        <taxon>Sphingomonas</taxon>
    </lineage>
</organism>
<sequence>MKVTVRLGDDLTSEIDRIAAANGQTRSAWISNTLLRSVMSDSSQDVPILPVQGRGHPDDHIRVTVRLYRSEIEAIDAVAGPMRLTRNEWIKRSLRWQLWDKAALLRLSPSTQSEIVKVRKQVLAIGRNINQAVHAMNAANQPESSLDISRIAAALIEKCAEVKDVLMETRRVLASSIGGEIAYWTRRDEEQGG</sequence>